<keyword evidence="3" id="KW-1185">Reference proteome</keyword>
<dbReference type="Pfam" id="PF03101">
    <property type="entry name" value="FAR1"/>
    <property type="match status" value="1"/>
</dbReference>
<sequence length="231" mass="26730">MFKPEVGMRFDTCEDAYKFYNMYSWVLGFSIRCGDNYTNTKKVRTNQEYKCQREGKEKAAKLSTTRCGCKAMIRLAICDDSTWYVKAFNGEHNHQLVQSCGEKKHLSSHRHIDKHTKEWIRHLRENNVSLSRVNLVLGSVFGSMGNVPFSKKTLRTFCSSIASDALKDDVKKTMESFREMISNDPRFVFSVQLDDNDNLKSLYISILEMLLRLIPHMILTYTKCHLGCLLA</sequence>
<dbReference type="AlphaFoldDB" id="A0AAD8W293"/>
<evidence type="ECO:0000259" key="1">
    <source>
        <dbReference type="Pfam" id="PF03101"/>
    </source>
</evidence>
<proteinExistence type="predicted"/>
<evidence type="ECO:0000313" key="2">
    <source>
        <dbReference type="EMBL" id="KAK1629896.1"/>
    </source>
</evidence>
<protein>
    <recommendedName>
        <fullName evidence="1">FAR1 domain-containing protein</fullName>
    </recommendedName>
</protein>
<dbReference type="EMBL" id="JAUUTY010000005">
    <property type="protein sequence ID" value="KAK1629896.1"/>
    <property type="molecule type" value="Genomic_DNA"/>
</dbReference>
<name>A0AAD8W293_LOLMU</name>
<dbReference type="PANTHER" id="PTHR47482">
    <property type="entry name" value="OS11G0632001 PROTEIN"/>
    <property type="match status" value="1"/>
</dbReference>
<gene>
    <name evidence="2" type="ORF">QYE76_004211</name>
</gene>
<evidence type="ECO:0000313" key="3">
    <source>
        <dbReference type="Proteomes" id="UP001231189"/>
    </source>
</evidence>
<feature type="domain" description="FAR1" evidence="1">
    <location>
        <begin position="18"/>
        <end position="97"/>
    </location>
</feature>
<comment type="caution">
    <text evidence="2">The sequence shown here is derived from an EMBL/GenBank/DDBJ whole genome shotgun (WGS) entry which is preliminary data.</text>
</comment>
<dbReference type="InterPro" id="IPR004330">
    <property type="entry name" value="FAR1_DNA_bnd_dom"/>
</dbReference>
<organism evidence="2 3">
    <name type="scientific">Lolium multiflorum</name>
    <name type="common">Italian ryegrass</name>
    <name type="synonym">Lolium perenne subsp. multiflorum</name>
    <dbReference type="NCBI Taxonomy" id="4521"/>
    <lineage>
        <taxon>Eukaryota</taxon>
        <taxon>Viridiplantae</taxon>
        <taxon>Streptophyta</taxon>
        <taxon>Embryophyta</taxon>
        <taxon>Tracheophyta</taxon>
        <taxon>Spermatophyta</taxon>
        <taxon>Magnoliopsida</taxon>
        <taxon>Liliopsida</taxon>
        <taxon>Poales</taxon>
        <taxon>Poaceae</taxon>
        <taxon>BOP clade</taxon>
        <taxon>Pooideae</taxon>
        <taxon>Poodae</taxon>
        <taxon>Poeae</taxon>
        <taxon>Poeae Chloroplast Group 2 (Poeae type)</taxon>
        <taxon>Loliodinae</taxon>
        <taxon>Loliinae</taxon>
        <taxon>Lolium</taxon>
    </lineage>
</organism>
<accession>A0AAD8W293</accession>
<dbReference type="PANTHER" id="PTHR47482:SF5">
    <property type="entry name" value="FAR1 DOMAIN-CONTAINING PROTEIN"/>
    <property type="match status" value="1"/>
</dbReference>
<reference evidence="2" key="1">
    <citation type="submission" date="2023-07" db="EMBL/GenBank/DDBJ databases">
        <title>A chromosome-level genome assembly of Lolium multiflorum.</title>
        <authorList>
            <person name="Chen Y."/>
            <person name="Copetti D."/>
            <person name="Kolliker R."/>
            <person name="Studer B."/>
        </authorList>
    </citation>
    <scope>NUCLEOTIDE SEQUENCE</scope>
    <source>
        <strain evidence="2">02402/16</strain>
        <tissue evidence="2">Leaf</tissue>
    </source>
</reference>
<dbReference type="Proteomes" id="UP001231189">
    <property type="component" value="Unassembled WGS sequence"/>
</dbReference>